<evidence type="ECO:0000256" key="1">
    <source>
        <dbReference type="SAM" id="SignalP"/>
    </source>
</evidence>
<dbReference type="WBParaSite" id="PSAMB.scaffold718size42858.g8392.t1">
    <property type="protein sequence ID" value="PSAMB.scaffold718size42858.g8392.t1"/>
    <property type="gene ID" value="PSAMB.scaffold718size42858.g8392"/>
</dbReference>
<organism evidence="2 3">
    <name type="scientific">Plectus sambesii</name>
    <dbReference type="NCBI Taxonomy" id="2011161"/>
    <lineage>
        <taxon>Eukaryota</taxon>
        <taxon>Metazoa</taxon>
        <taxon>Ecdysozoa</taxon>
        <taxon>Nematoda</taxon>
        <taxon>Chromadorea</taxon>
        <taxon>Plectida</taxon>
        <taxon>Plectina</taxon>
        <taxon>Plectoidea</taxon>
        <taxon>Plectidae</taxon>
        <taxon>Plectus</taxon>
    </lineage>
</organism>
<feature type="signal peptide" evidence="1">
    <location>
        <begin position="1"/>
        <end position="19"/>
    </location>
</feature>
<reference evidence="3" key="1">
    <citation type="submission" date="2022-11" db="UniProtKB">
        <authorList>
            <consortium name="WormBaseParasite"/>
        </authorList>
    </citation>
    <scope>IDENTIFICATION</scope>
</reference>
<dbReference type="AlphaFoldDB" id="A0A914XDN5"/>
<accession>A0A914XDN5</accession>
<protein>
    <submittedName>
        <fullName evidence="3">Uncharacterized protein</fullName>
    </submittedName>
</protein>
<sequence>MSYLQLWIALVICASICLAQPASSEEQDFFLRNHLGEGDANIKYKRLLSYGPPDDDARLALKYWPIHKRPSSHNSIVPSYDLASDN</sequence>
<proteinExistence type="predicted"/>
<keyword evidence="2" id="KW-1185">Reference proteome</keyword>
<keyword evidence="1" id="KW-0732">Signal</keyword>
<name>A0A914XDN5_9BILA</name>
<dbReference type="Proteomes" id="UP000887566">
    <property type="component" value="Unplaced"/>
</dbReference>
<feature type="chain" id="PRO_5038104332" evidence="1">
    <location>
        <begin position="20"/>
        <end position="86"/>
    </location>
</feature>
<evidence type="ECO:0000313" key="2">
    <source>
        <dbReference type="Proteomes" id="UP000887566"/>
    </source>
</evidence>
<evidence type="ECO:0000313" key="3">
    <source>
        <dbReference type="WBParaSite" id="PSAMB.scaffold718size42858.g8392.t1"/>
    </source>
</evidence>